<evidence type="ECO:0000313" key="5">
    <source>
        <dbReference type="Proteomes" id="UP000318053"/>
    </source>
</evidence>
<dbReference type="AlphaFoldDB" id="A0A5C5X0B6"/>
<sequence>MRSNRARCRLIGAARHEVAAAADRLVAASRNEQRREDVETVASELIPLCDALGWIARRGPKVLADRRVGLSGRPLWLWGVGSRVERLPWGRVLILGTWNYPVFLSGVQLAQALAGGNTVLLKPARGSEAVSEELVNAFYRAGVPTDALQLLDSSTEAAKNAIDDGVELVVLTGAAKTGQAVLHQTADSLTPTIMELSGVDAVVVLPAADPERLVNAIGFGLLFNSGATCIGPRRVMYLRGRNLPDEDLKRPAEPTWLGELTEKLQSCPPMIVHPAAREAVADAVASALAAGGVDRIGRFDESEVRRSGRMHPVVLADVPRDHAILQTDLFAPVMTLMEMDSRDEMIAEVNDCPYRLAASVFGPRHEAEQVAAELRVGSVTINDLVAPTADPRLPFGGRGSSGFGVTRGPEGLLAMTTPRVISTRSGRLAPHLVSRRDSDAELLTGVMQWDHGGNFRARIAGLRRLASAVGKRRRVK</sequence>
<dbReference type="Gene3D" id="3.40.309.10">
    <property type="entry name" value="Aldehyde Dehydrogenase, Chain A, domain 2"/>
    <property type="match status" value="1"/>
</dbReference>
<accession>A0A5C5X0B6</accession>
<comment type="similarity">
    <text evidence="1">Belongs to the aldehyde dehydrogenase family.</text>
</comment>
<proteinExistence type="inferred from homology"/>
<dbReference type="InterPro" id="IPR015590">
    <property type="entry name" value="Aldehyde_DH_dom"/>
</dbReference>
<dbReference type="EMBL" id="SJPK01000012">
    <property type="protein sequence ID" value="TWT56584.1"/>
    <property type="molecule type" value="Genomic_DNA"/>
</dbReference>
<evidence type="ECO:0000313" key="4">
    <source>
        <dbReference type="EMBL" id="TWT56584.1"/>
    </source>
</evidence>
<dbReference type="Pfam" id="PF00171">
    <property type="entry name" value="Aldedh"/>
    <property type="match status" value="1"/>
</dbReference>
<dbReference type="GO" id="GO:0008802">
    <property type="term" value="F:betaine-aldehyde dehydrogenase (NAD+) activity"/>
    <property type="evidence" value="ECO:0007669"/>
    <property type="project" value="UniProtKB-EC"/>
</dbReference>
<dbReference type="InterPro" id="IPR016162">
    <property type="entry name" value="Ald_DH_N"/>
</dbReference>
<dbReference type="PANTHER" id="PTHR42804">
    <property type="entry name" value="ALDEHYDE DEHYDROGENASE"/>
    <property type="match status" value="1"/>
</dbReference>
<feature type="domain" description="Aldehyde dehydrogenase" evidence="3">
    <location>
        <begin position="5"/>
        <end position="419"/>
    </location>
</feature>
<evidence type="ECO:0000256" key="2">
    <source>
        <dbReference type="ARBA" id="ARBA00023002"/>
    </source>
</evidence>
<gene>
    <name evidence="4" type="primary">betB</name>
    <name evidence="4" type="ORF">CA85_41170</name>
</gene>
<dbReference type="PANTHER" id="PTHR42804:SF1">
    <property type="entry name" value="ALDEHYDE DEHYDROGENASE-RELATED"/>
    <property type="match status" value="1"/>
</dbReference>
<dbReference type="Gene3D" id="3.40.605.10">
    <property type="entry name" value="Aldehyde Dehydrogenase, Chain A, domain 1"/>
    <property type="match status" value="1"/>
</dbReference>
<protein>
    <submittedName>
        <fullName evidence="4">NAD/NADP-dependent betaine aldehyde dehydrogenase</fullName>
        <ecNumber evidence="4">1.2.1.8</ecNumber>
    </submittedName>
</protein>
<evidence type="ECO:0000259" key="3">
    <source>
        <dbReference type="Pfam" id="PF00171"/>
    </source>
</evidence>
<dbReference type="Proteomes" id="UP000318053">
    <property type="component" value="Unassembled WGS sequence"/>
</dbReference>
<dbReference type="EC" id="1.2.1.8" evidence="4"/>
<evidence type="ECO:0000256" key="1">
    <source>
        <dbReference type="ARBA" id="ARBA00009986"/>
    </source>
</evidence>
<organism evidence="4 5">
    <name type="scientific">Allorhodopirellula solitaria</name>
    <dbReference type="NCBI Taxonomy" id="2527987"/>
    <lineage>
        <taxon>Bacteria</taxon>
        <taxon>Pseudomonadati</taxon>
        <taxon>Planctomycetota</taxon>
        <taxon>Planctomycetia</taxon>
        <taxon>Pirellulales</taxon>
        <taxon>Pirellulaceae</taxon>
        <taxon>Allorhodopirellula</taxon>
    </lineage>
</organism>
<name>A0A5C5X0B6_9BACT</name>
<dbReference type="OrthoDB" id="9812625at2"/>
<comment type="caution">
    <text evidence="4">The sequence shown here is derived from an EMBL/GenBank/DDBJ whole genome shotgun (WGS) entry which is preliminary data.</text>
</comment>
<keyword evidence="2 4" id="KW-0560">Oxidoreductase</keyword>
<keyword evidence="5" id="KW-1185">Reference proteome</keyword>
<dbReference type="InterPro" id="IPR016161">
    <property type="entry name" value="Ald_DH/histidinol_DH"/>
</dbReference>
<dbReference type="SUPFAM" id="SSF53720">
    <property type="entry name" value="ALDH-like"/>
    <property type="match status" value="1"/>
</dbReference>
<reference evidence="4 5" key="1">
    <citation type="submission" date="2019-02" db="EMBL/GenBank/DDBJ databases">
        <title>Deep-cultivation of Planctomycetes and their phenomic and genomic characterization uncovers novel biology.</title>
        <authorList>
            <person name="Wiegand S."/>
            <person name="Jogler M."/>
            <person name="Boedeker C."/>
            <person name="Pinto D."/>
            <person name="Vollmers J."/>
            <person name="Rivas-Marin E."/>
            <person name="Kohn T."/>
            <person name="Peeters S.H."/>
            <person name="Heuer A."/>
            <person name="Rast P."/>
            <person name="Oberbeckmann S."/>
            <person name="Bunk B."/>
            <person name="Jeske O."/>
            <person name="Meyerdierks A."/>
            <person name="Storesund J.E."/>
            <person name="Kallscheuer N."/>
            <person name="Luecker S."/>
            <person name="Lage O.M."/>
            <person name="Pohl T."/>
            <person name="Merkel B.J."/>
            <person name="Hornburger P."/>
            <person name="Mueller R.-W."/>
            <person name="Bruemmer F."/>
            <person name="Labrenz M."/>
            <person name="Spormann A.M."/>
            <person name="Op Den Camp H."/>
            <person name="Overmann J."/>
            <person name="Amann R."/>
            <person name="Jetten M.S.M."/>
            <person name="Mascher T."/>
            <person name="Medema M.H."/>
            <person name="Devos D.P."/>
            <person name="Kaster A.-K."/>
            <person name="Ovreas L."/>
            <person name="Rohde M."/>
            <person name="Galperin M.Y."/>
            <person name="Jogler C."/>
        </authorList>
    </citation>
    <scope>NUCLEOTIDE SEQUENCE [LARGE SCALE GENOMIC DNA]</scope>
    <source>
        <strain evidence="4 5">CA85</strain>
    </source>
</reference>
<dbReference type="InterPro" id="IPR016163">
    <property type="entry name" value="Ald_DH_C"/>
</dbReference>